<dbReference type="Proteomes" id="UP000230821">
    <property type="component" value="Unassembled WGS sequence"/>
</dbReference>
<dbReference type="Gene3D" id="2.60.40.10">
    <property type="entry name" value="Immunoglobulins"/>
    <property type="match status" value="2"/>
</dbReference>
<gene>
    <name evidence="3" type="ORF">CSA56_10380</name>
</gene>
<evidence type="ECO:0000313" key="4">
    <source>
        <dbReference type="Proteomes" id="UP000230821"/>
    </source>
</evidence>
<feature type="compositionally biased region" description="Polar residues" evidence="1">
    <location>
        <begin position="660"/>
        <end position="678"/>
    </location>
</feature>
<organism evidence="3 4">
    <name type="scientific">candidate division KSB3 bacterium</name>
    <dbReference type="NCBI Taxonomy" id="2044937"/>
    <lineage>
        <taxon>Bacteria</taxon>
        <taxon>candidate division KSB3</taxon>
    </lineage>
</organism>
<dbReference type="EMBL" id="PDSK01000095">
    <property type="protein sequence ID" value="PIE33724.1"/>
    <property type="molecule type" value="Genomic_DNA"/>
</dbReference>
<accession>A0A2G6KDH0</accession>
<feature type="domain" description="Fibronectin type-III" evidence="2">
    <location>
        <begin position="749"/>
        <end position="845"/>
    </location>
</feature>
<feature type="region of interest" description="Disordered" evidence="1">
    <location>
        <begin position="660"/>
        <end position="679"/>
    </location>
</feature>
<evidence type="ECO:0000313" key="3">
    <source>
        <dbReference type="EMBL" id="PIE33724.1"/>
    </source>
</evidence>
<dbReference type="CDD" id="cd00063">
    <property type="entry name" value="FN3"/>
    <property type="match status" value="1"/>
</dbReference>
<proteinExistence type="predicted"/>
<dbReference type="InterPro" id="IPR013783">
    <property type="entry name" value="Ig-like_fold"/>
</dbReference>
<dbReference type="SUPFAM" id="SSF49265">
    <property type="entry name" value="Fibronectin type III"/>
    <property type="match status" value="1"/>
</dbReference>
<dbReference type="PROSITE" id="PS50853">
    <property type="entry name" value="FN3"/>
    <property type="match status" value="1"/>
</dbReference>
<sequence length="846" mass="95785">MLERAFRALFRISQLLLLKDIMKPTTYLALFVMCCLASIQSGCGKKGDPIVPVAPQPRPPTAISGRLNQDGITISWNPPTRYTPDKTLNLKDIQYFTILRQTDTPVTNRWEFSETTEGWSEAGKTLPLKCYKGILRTASEHSYLIINSPEDLGLEADENRYIRFTLWARNCQQGYVIFITDQDDTWDTDFDRRFHPSVHTSYYSFQQVFKSVKVKPFRVISTPPNVAHEYVIDMHTLPTWTGKIQQIGIVLENNQPPDENDTAQAAEQENVSSDDLALSDNLLEAGVDNIEFSETFEQALSQYEAPPWVFIDDTEGWTSQYSDQTFGALDGVLYAEGHDTIVLLSQAGQRIQANDVKQIVLRMNVTEGQEAYLLFKEGAHDSFPNFDDVSVQDSPQAVRIPLQHHGQFHTYTIDMNRYVELLSSSFSRKKPSALRENDHTEAQDLPARELPIIEISQLALVFPALQAGHHRQIAIDYIDVVPKMSSPLLLTQHDLPSLQTLANTIRTKRLTEHLDFDISYTELPEEEEQTPNTQITLIEISPRDPFPATIEDNTFSLRDTGTFKVKAGKNDAETTATLEYGNRYTYQVRVTDRKKRESELSSSVTVDFVRPPTPPRNVSASPGDERITLNWDRPIFTVDGKKIRELTGYQVFRSQTPAEYLKTSPNEPETNPVLTETPTVEEPRPDLLTVAPKTLIATLPADQTHFTDKGLQNGRKHYYTIVTRTSKNSNFGMSEHSEEVVAVPVDNSPPARPTDLVGVYLHNTVNLYWKQNSKKDFGGFHIYRSDSAAGPFQKLNTEAVLKASYEDETVAANKHYYYQITAIDDELPPNESLPSEMTLVETFPLD</sequence>
<feature type="region of interest" description="Disordered" evidence="1">
    <location>
        <begin position="603"/>
        <end position="625"/>
    </location>
</feature>
<dbReference type="InterPro" id="IPR036116">
    <property type="entry name" value="FN3_sf"/>
</dbReference>
<dbReference type="AlphaFoldDB" id="A0A2G6KDH0"/>
<dbReference type="SMART" id="SM00060">
    <property type="entry name" value="FN3"/>
    <property type="match status" value="3"/>
</dbReference>
<reference evidence="3 4" key="1">
    <citation type="submission" date="2017-10" db="EMBL/GenBank/DDBJ databases">
        <title>Novel microbial diversity and functional potential in the marine mammal oral microbiome.</title>
        <authorList>
            <person name="Dudek N.K."/>
            <person name="Sun C.L."/>
            <person name="Burstein D."/>
            <person name="Kantor R.S."/>
            <person name="Aliaga Goltsman D.S."/>
            <person name="Bik E.M."/>
            <person name="Thomas B.C."/>
            <person name="Banfield J.F."/>
            <person name="Relman D.A."/>
        </authorList>
    </citation>
    <scope>NUCLEOTIDE SEQUENCE [LARGE SCALE GENOMIC DNA]</scope>
    <source>
        <strain evidence="3">DOLJORAL78_47_16</strain>
    </source>
</reference>
<dbReference type="InterPro" id="IPR003961">
    <property type="entry name" value="FN3_dom"/>
</dbReference>
<protein>
    <recommendedName>
        <fullName evidence="2">Fibronectin type-III domain-containing protein</fullName>
    </recommendedName>
</protein>
<evidence type="ECO:0000259" key="2">
    <source>
        <dbReference type="PROSITE" id="PS50853"/>
    </source>
</evidence>
<name>A0A2G6KDH0_9BACT</name>
<comment type="caution">
    <text evidence="3">The sequence shown here is derived from an EMBL/GenBank/DDBJ whole genome shotgun (WGS) entry which is preliminary data.</text>
</comment>
<evidence type="ECO:0000256" key="1">
    <source>
        <dbReference type="SAM" id="MobiDB-lite"/>
    </source>
</evidence>